<keyword evidence="3" id="KW-1185">Reference proteome</keyword>
<dbReference type="Proteomes" id="UP000239434">
    <property type="component" value="Unassembled WGS sequence"/>
</dbReference>
<accession>A0A2S9IPM5</accession>
<feature type="transmembrane region" description="Helical" evidence="1">
    <location>
        <begin position="12"/>
        <end position="33"/>
    </location>
</feature>
<organism evidence="2 3">
    <name type="scientific">Phyllobacterium phragmitis</name>
    <dbReference type="NCBI Taxonomy" id="2670329"/>
    <lineage>
        <taxon>Bacteria</taxon>
        <taxon>Pseudomonadati</taxon>
        <taxon>Pseudomonadota</taxon>
        <taxon>Alphaproteobacteria</taxon>
        <taxon>Hyphomicrobiales</taxon>
        <taxon>Phyllobacteriaceae</taxon>
        <taxon>Phyllobacterium</taxon>
    </lineage>
</organism>
<comment type="caution">
    <text evidence="2">The sequence shown here is derived from an EMBL/GenBank/DDBJ whole genome shotgun (WGS) entry which is preliminary data.</text>
</comment>
<keyword evidence="1" id="KW-0472">Membrane</keyword>
<protein>
    <submittedName>
        <fullName evidence="2">Uncharacterized protein</fullName>
    </submittedName>
</protein>
<feature type="transmembrane region" description="Helical" evidence="1">
    <location>
        <begin position="39"/>
        <end position="58"/>
    </location>
</feature>
<name>A0A2S9IPM5_9HYPH</name>
<keyword evidence="1" id="KW-1133">Transmembrane helix</keyword>
<evidence type="ECO:0000313" key="2">
    <source>
        <dbReference type="EMBL" id="PRD42486.1"/>
    </source>
</evidence>
<proteinExistence type="predicted"/>
<dbReference type="EMBL" id="PVBR01000011">
    <property type="protein sequence ID" value="PRD42486.1"/>
    <property type="molecule type" value="Genomic_DNA"/>
</dbReference>
<evidence type="ECO:0000256" key="1">
    <source>
        <dbReference type="SAM" id="Phobius"/>
    </source>
</evidence>
<gene>
    <name evidence="2" type="ORF">C5748_15345</name>
</gene>
<reference evidence="2 3" key="1">
    <citation type="submission" date="2018-02" db="EMBL/GenBank/DDBJ databases">
        <title>The draft genome of Phyllobacterium sp. 1N-3.</title>
        <authorList>
            <person name="Liu L."/>
            <person name="Li L."/>
            <person name="Zhang X."/>
            <person name="Wang T."/>
            <person name="Liang L."/>
        </authorList>
    </citation>
    <scope>NUCLEOTIDE SEQUENCE [LARGE SCALE GENOMIC DNA]</scope>
    <source>
        <strain evidence="2 3">1N-3</strain>
    </source>
</reference>
<dbReference type="AlphaFoldDB" id="A0A2S9IPM5"/>
<sequence length="94" mass="9947">MFPTTKGHLMKFLISTLGGLQMLGGIAVLITAASSIHEILGAVAFGLGVICLALGAVIDRLESLLPKSEQKSRKVPPVATIEMPTMNERGWSSQ</sequence>
<keyword evidence="1" id="KW-0812">Transmembrane</keyword>
<evidence type="ECO:0000313" key="3">
    <source>
        <dbReference type="Proteomes" id="UP000239434"/>
    </source>
</evidence>